<dbReference type="SUPFAM" id="SSF56024">
    <property type="entry name" value="Phospholipase D/nuclease"/>
    <property type="match status" value="1"/>
</dbReference>
<evidence type="ECO:0000313" key="3">
    <source>
        <dbReference type="EMBL" id="GFP80149.1"/>
    </source>
</evidence>
<proteinExistence type="predicted"/>
<evidence type="ECO:0000256" key="1">
    <source>
        <dbReference type="ARBA" id="ARBA00022737"/>
    </source>
</evidence>
<dbReference type="GO" id="GO:0004630">
    <property type="term" value="F:phospholipase D activity"/>
    <property type="evidence" value="ECO:0007669"/>
    <property type="project" value="TreeGrafter"/>
</dbReference>
<comment type="caution">
    <text evidence="3">The sequence shown here is derived from an EMBL/GenBank/DDBJ whole genome shotgun (WGS) entry which is preliminary data.</text>
</comment>
<dbReference type="PANTHER" id="PTHR18896">
    <property type="entry name" value="PHOSPHOLIPASE D"/>
    <property type="match status" value="1"/>
</dbReference>
<evidence type="ECO:0000256" key="2">
    <source>
        <dbReference type="ARBA" id="ARBA00023098"/>
    </source>
</evidence>
<dbReference type="GO" id="GO:0005886">
    <property type="term" value="C:plasma membrane"/>
    <property type="evidence" value="ECO:0007669"/>
    <property type="project" value="TreeGrafter"/>
</dbReference>
<dbReference type="Proteomes" id="UP000653305">
    <property type="component" value="Unassembled WGS sequence"/>
</dbReference>
<keyword evidence="1" id="KW-0677">Repeat</keyword>
<keyword evidence="2" id="KW-0443">Lipid metabolism</keyword>
<accession>A0A830B496</accession>
<gene>
    <name evidence="3" type="ORF">PHJA_000158300</name>
</gene>
<evidence type="ECO:0000313" key="4">
    <source>
        <dbReference type="Proteomes" id="UP000653305"/>
    </source>
</evidence>
<dbReference type="InterPro" id="IPR015679">
    <property type="entry name" value="PLipase_D_fam"/>
</dbReference>
<keyword evidence="4" id="KW-1185">Reference proteome</keyword>
<dbReference type="EMBL" id="BMAC01000016">
    <property type="protein sequence ID" value="GFP80149.1"/>
    <property type="molecule type" value="Genomic_DNA"/>
</dbReference>
<dbReference type="AlphaFoldDB" id="A0A830B496"/>
<sequence>MALVPLNKIISGQPIDEWFPVQLENHDASIRLQITFKPCLSNPILLKGISDNYETRGSYFPLRRGGDVTLYQDAHVGKEGTLPVVQLDGGRMFQNEQCWQDMCSAILGAKRLIYVTGWSVYDKTKLVREPTTRPVPVSSELTLGELLKRKASEGVKVVLLVWDDPTSMKKKLYKLKVCIILFAFLINTIKVHVNRMIL</sequence>
<dbReference type="PANTHER" id="PTHR18896:SF60">
    <property type="entry name" value="PHOSPHOLIPASE D"/>
    <property type="match status" value="1"/>
</dbReference>
<dbReference type="OrthoDB" id="14911at2759"/>
<organism evidence="3 4">
    <name type="scientific">Phtheirospermum japonicum</name>
    <dbReference type="NCBI Taxonomy" id="374723"/>
    <lineage>
        <taxon>Eukaryota</taxon>
        <taxon>Viridiplantae</taxon>
        <taxon>Streptophyta</taxon>
        <taxon>Embryophyta</taxon>
        <taxon>Tracheophyta</taxon>
        <taxon>Spermatophyta</taxon>
        <taxon>Magnoliopsida</taxon>
        <taxon>eudicotyledons</taxon>
        <taxon>Gunneridae</taxon>
        <taxon>Pentapetalae</taxon>
        <taxon>asterids</taxon>
        <taxon>lamiids</taxon>
        <taxon>Lamiales</taxon>
        <taxon>Orobanchaceae</taxon>
        <taxon>Orobanchaceae incertae sedis</taxon>
        <taxon>Phtheirospermum</taxon>
    </lineage>
</organism>
<reference evidence="3" key="1">
    <citation type="submission" date="2020-07" db="EMBL/GenBank/DDBJ databases">
        <title>Ethylene signaling mediates host invasion by parasitic plants.</title>
        <authorList>
            <person name="Yoshida S."/>
        </authorList>
    </citation>
    <scope>NUCLEOTIDE SEQUENCE</scope>
    <source>
        <strain evidence="3">Okayama</strain>
    </source>
</reference>
<name>A0A830B496_9LAMI</name>
<dbReference type="GO" id="GO:0009395">
    <property type="term" value="P:phospholipid catabolic process"/>
    <property type="evidence" value="ECO:0007669"/>
    <property type="project" value="TreeGrafter"/>
</dbReference>
<protein>
    <submittedName>
        <fullName evidence="3">Phospholipase d delta</fullName>
    </submittedName>
</protein>